<organism evidence="2 3">
    <name type="scientific">Facklamia languida CCUG 37842</name>
    <dbReference type="NCBI Taxonomy" id="883113"/>
    <lineage>
        <taxon>Bacteria</taxon>
        <taxon>Bacillati</taxon>
        <taxon>Bacillota</taxon>
        <taxon>Bacilli</taxon>
        <taxon>Lactobacillales</taxon>
        <taxon>Aerococcaceae</taxon>
        <taxon>Facklamia</taxon>
    </lineage>
</organism>
<keyword evidence="1" id="KW-0472">Membrane</keyword>
<name>H3NKT3_9LACT</name>
<dbReference type="OrthoDB" id="2237189at2"/>
<proteinExistence type="predicted"/>
<keyword evidence="1" id="KW-0812">Transmembrane</keyword>
<dbReference type="EMBL" id="AGEG01000016">
    <property type="protein sequence ID" value="EHR36211.1"/>
    <property type="molecule type" value="Genomic_DNA"/>
</dbReference>
<protein>
    <submittedName>
        <fullName evidence="2">Uncharacterized protein</fullName>
    </submittedName>
</protein>
<dbReference type="eggNOG" id="ENOG5032TGR">
    <property type="taxonomic scope" value="Bacteria"/>
</dbReference>
<evidence type="ECO:0000313" key="2">
    <source>
        <dbReference type="EMBL" id="EHR36211.1"/>
    </source>
</evidence>
<dbReference type="HOGENOM" id="CLU_157181_0_0_9"/>
<dbReference type="Proteomes" id="UP000006190">
    <property type="component" value="Unassembled WGS sequence"/>
</dbReference>
<evidence type="ECO:0000313" key="3">
    <source>
        <dbReference type="Proteomes" id="UP000006190"/>
    </source>
</evidence>
<gene>
    <name evidence="2" type="ORF">HMPREF9708_01472</name>
</gene>
<evidence type="ECO:0000256" key="1">
    <source>
        <dbReference type="SAM" id="Phobius"/>
    </source>
</evidence>
<dbReference type="AlphaFoldDB" id="H3NKT3"/>
<dbReference type="RefSeq" id="WP_006309705.1">
    <property type="nucleotide sequence ID" value="NZ_JH601133.1"/>
</dbReference>
<comment type="caution">
    <text evidence="2">The sequence shown here is derived from an EMBL/GenBank/DDBJ whole genome shotgun (WGS) entry which is preliminary data.</text>
</comment>
<sequence>MNIYLVIMVITGACLIMAGIFFNYNIYHLVKIDAEARGMKRPGLWALLSLQNSDGSGVLPLYLIVRRKHPRRPLTSQEESDYQVLKKKARLALIMILVSAIPLVVTAIYYFADK</sequence>
<keyword evidence="1" id="KW-1133">Transmembrane helix</keyword>
<feature type="transmembrane region" description="Helical" evidence="1">
    <location>
        <begin position="5"/>
        <end position="24"/>
    </location>
</feature>
<keyword evidence="3" id="KW-1185">Reference proteome</keyword>
<feature type="transmembrane region" description="Helical" evidence="1">
    <location>
        <begin position="91"/>
        <end position="112"/>
    </location>
</feature>
<reference evidence="2 3" key="1">
    <citation type="submission" date="2012-01" db="EMBL/GenBank/DDBJ databases">
        <title>The Genome Sequence of Facklamia languida CCUG 37842.</title>
        <authorList>
            <consortium name="The Broad Institute Genome Sequencing Platform"/>
            <person name="Earl A."/>
            <person name="Ward D."/>
            <person name="Feldgarden M."/>
            <person name="Gevers D."/>
            <person name="Huys G."/>
            <person name="Young S.K."/>
            <person name="Zeng Q."/>
            <person name="Gargeya S."/>
            <person name="Fitzgerald M."/>
            <person name="Haas B."/>
            <person name="Abouelleil A."/>
            <person name="Alvarado L."/>
            <person name="Arachchi H.M."/>
            <person name="Berlin A."/>
            <person name="Chapman S.B."/>
            <person name="Gearin G."/>
            <person name="Goldberg J."/>
            <person name="Griggs A."/>
            <person name="Gujja S."/>
            <person name="Hansen M."/>
            <person name="Heiman D."/>
            <person name="Howarth C."/>
            <person name="Larimer J."/>
            <person name="Lui A."/>
            <person name="MacDonald P.J.P."/>
            <person name="McCowen C."/>
            <person name="Montmayeur A."/>
            <person name="Murphy C."/>
            <person name="Neiman D."/>
            <person name="Pearson M."/>
            <person name="Priest M."/>
            <person name="Roberts A."/>
            <person name="Saif S."/>
            <person name="Shea T."/>
            <person name="Sisk P."/>
            <person name="Stolte C."/>
            <person name="Sykes S."/>
            <person name="Wortman J."/>
            <person name="Nusbaum C."/>
            <person name="Birren B."/>
        </authorList>
    </citation>
    <scope>NUCLEOTIDE SEQUENCE [LARGE SCALE GENOMIC DNA]</scope>
    <source>
        <strain evidence="2 3">CCUG 37842</strain>
    </source>
</reference>
<dbReference type="PATRIC" id="fig|883113.3.peg.1473"/>
<accession>H3NKT3</accession>